<dbReference type="EMBL" id="CAXIPU020000544">
    <property type="protein sequence ID" value="CAL1672388.1"/>
    <property type="molecule type" value="Genomic_DNA"/>
</dbReference>
<protein>
    <recommendedName>
        <fullName evidence="1">ISXO2-like transposase domain-containing protein</fullName>
    </recommendedName>
</protein>
<dbReference type="SMART" id="SM01126">
    <property type="entry name" value="DDE_Tnp_IS1595"/>
    <property type="match status" value="1"/>
</dbReference>
<dbReference type="PANTHER" id="PTHR47163:SF2">
    <property type="entry name" value="SI:DKEY-17M8.2"/>
    <property type="match status" value="1"/>
</dbReference>
<dbReference type="InterPro" id="IPR053164">
    <property type="entry name" value="IS1016-like_transposase"/>
</dbReference>
<dbReference type="InterPro" id="IPR024445">
    <property type="entry name" value="Tnp_ISXO2-like"/>
</dbReference>
<comment type="caution">
    <text evidence="2">The sequence shown here is derived from an EMBL/GenBank/DDBJ whole genome shotgun (WGS) entry which is preliminary data.</text>
</comment>
<dbReference type="Pfam" id="PF12762">
    <property type="entry name" value="DDE_Tnp_IS1595"/>
    <property type="match status" value="1"/>
</dbReference>
<dbReference type="Proteomes" id="UP001497644">
    <property type="component" value="Unassembled WGS sequence"/>
</dbReference>
<organism evidence="2 3">
    <name type="scientific">Lasius platythorax</name>
    <dbReference type="NCBI Taxonomy" id="488582"/>
    <lineage>
        <taxon>Eukaryota</taxon>
        <taxon>Metazoa</taxon>
        <taxon>Ecdysozoa</taxon>
        <taxon>Arthropoda</taxon>
        <taxon>Hexapoda</taxon>
        <taxon>Insecta</taxon>
        <taxon>Pterygota</taxon>
        <taxon>Neoptera</taxon>
        <taxon>Endopterygota</taxon>
        <taxon>Hymenoptera</taxon>
        <taxon>Apocrita</taxon>
        <taxon>Aculeata</taxon>
        <taxon>Formicoidea</taxon>
        <taxon>Formicidae</taxon>
        <taxon>Formicinae</taxon>
        <taxon>Lasius</taxon>
        <taxon>Lasius</taxon>
    </lineage>
</organism>
<proteinExistence type="predicted"/>
<dbReference type="AlphaFoldDB" id="A0AAV2MYC2"/>
<gene>
    <name evidence="2" type="ORF">LPLAT_LOCUS7057</name>
</gene>
<dbReference type="PANTHER" id="PTHR47163">
    <property type="entry name" value="DDE_TNP_IS1595 DOMAIN-CONTAINING PROTEIN"/>
    <property type="match status" value="1"/>
</dbReference>
<accession>A0AAV2MYC2</accession>
<evidence type="ECO:0000313" key="3">
    <source>
        <dbReference type="Proteomes" id="UP001497644"/>
    </source>
</evidence>
<name>A0AAV2MYC2_9HYME</name>
<sequence>MLKLDQLFLDRGKIGGSGKIIEIDEMKFGRRKYEQGRVIEGKLIFGAIQVDSKELRLEVCPNNKRDSKTLLILIQKHTLPDTTIFSDSWKVYDILEHKEYNHLKVNHSIKFLCKETGAITRMIESQ</sequence>
<feature type="domain" description="ISXO2-like transposase" evidence="1">
    <location>
        <begin position="13"/>
        <end position="126"/>
    </location>
</feature>
<keyword evidence="3" id="KW-1185">Reference proteome</keyword>
<reference evidence="2" key="1">
    <citation type="submission" date="2024-04" db="EMBL/GenBank/DDBJ databases">
        <authorList>
            <consortium name="Molecular Ecology Group"/>
        </authorList>
    </citation>
    <scope>NUCLEOTIDE SEQUENCE</scope>
</reference>
<evidence type="ECO:0000259" key="1">
    <source>
        <dbReference type="SMART" id="SM01126"/>
    </source>
</evidence>
<evidence type="ECO:0000313" key="2">
    <source>
        <dbReference type="EMBL" id="CAL1672388.1"/>
    </source>
</evidence>